<dbReference type="SUPFAM" id="SSF82919">
    <property type="entry name" value="Zn-finger domain of Sec23/24"/>
    <property type="match status" value="1"/>
</dbReference>
<dbReference type="STRING" id="35608.A0A2U1N4E6"/>
<dbReference type="GO" id="GO:0042138">
    <property type="term" value="P:meiotic DNA double-strand break formation"/>
    <property type="evidence" value="ECO:0007669"/>
    <property type="project" value="InterPro"/>
</dbReference>
<evidence type="ECO:0000256" key="3">
    <source>
        <dbReference type="ARBA" id="ARBA00022448"/>
    </source>
</evidence>
<dbReference type="Gene3D" id="1.25.10.10">
    <property type="entry name" value="Leucine-rich Repeat Variant"/>
    <property type="match status" value="1"/>
</dbReference>
<feature type="domain" description="Sec23/Sec24 helical" evidence="15">
    <location>
        <begin position="510"/>
        <end position="607"/>
    </location>
</feature>
<dbReference type="GO" id="GO:0030127">
    <property type="term" value="C:COPII vesicle coat"/>
    <property type="evidence" value="ECO:0007669"/>
    <property type="project" value="InterPro"/>
</dbReference>
<keyword evidence="9" id="KW-0472">Membrane</keyword>
<dbReference type="FunFam" id="1.20.120.730:FF:000005">
    <property type="entry name" value="Protein transport protein SEC23"/>
    <property type="match status" value="1"/>
</dbReference>
<keyword evidence="8" id="KW-0653">Protein transport</keyword>
<evidence type="ECO:0000259" key="16">
    <source>
        <dbReference type="Pfam" id="PF08033"/>
    </source>
</evidence>
<dbReference type="PANTHER" id="PTHR36379:SF1">
    <property type="entry name" value="PUTATIVE RECOMBINATION INITIATION DEFECT 1-RELATED"/>
    <property type="match status" value="1"/>
</dbReference>
<organism evidence="17 18">
    <name type="scientific">Artemisia annua</name>
    <name type="common">Sweet wormwood</name>
    <dbReference type="NCBI Taxonomy" id="35608"/>
    <lineage>
        <taxon>Eukaryota</taxon>
        <taxon>Viridiplantae</taxon>
        <taxon>Streptophyta</taxon>
        <taxon>Embryophyta</taxon>
        <taxon>Tracheophyta</taxon>
        <taxon>Spermatophyta</taxon>
        <taxon>Magnoliopsida</taxon>
        <taxon>eudicotyledons</taxon>
        <taxon>Gunneridae</taxon>
        <taxon>Pentapetalae</taxon>
        <taxon>asterids</taxon>
        <taxon>campanulids</taxon>
        <taxon>Asterales</taxon>
        <taxon>Asteraceae</taxon>
        <taxon>Asteroideae</taxon>
        <taxon>Anthemideae</taxon>
        <taxon>Artemisiinae</taxon>
        <taxon>Artemisia</taxon>
    </lineage>
</organism>
<dbReference type="Gene3D" id="3.40.50.410">
    <property type="entry name" value="von Willebrand factor, type A domain"/>
    <property type="match status" value="1"/>
</dbReference>
<dbReference type="Gene3D" id="2.60.40.1670">
    <property type="entry name" value="beta-sandwich domain of Sec23/24"/>
    <property type="match status" value="1"/>
</dbReference>
<dbReference type="EMBL" id="PKPP01003650">
    <property type="protein sequence ID" value="PWA68363.1"/>
    <property type="molecule type" value="Genomic_DNA"/>
</dbReference>
<evidence type="ECO:0000259" key="14">
    <source>
        <dbReference type="Pfam" id="PF04811"/>
    </source>
</evidence>
<dbReference type="Pfam" id="PF08033">
    <property type="entry name" value="Sec23_BS"/>
    <property type="match status" value="1"/>
</dbReference>
<dbReference type="OrthoDB" id="2019943at2759"/>
<comment type="function">
    <text evidence="11">Component of the coat protein complex II (COPII) which promotes the formation of transport vesicles from the endoplasmic reticulum (ER). The coat has two main functions, the physical deformation of the endoplasmic reticulum membrane into vesicles and the selection of cargo molecules.</text>
</comment>
<dbReference type="SUPFAM" id="SSF48371">
    <property type="entry name" value="ARM repeat"/>
    <property type="match status" value="1"/>
</dbReference>
<keyword evidence="4" id="KW-0479">Metal-binding</keyword>
<protein>
    <submittedName>
        <fullName evidence="17">Protein PRD1</fullName>
    </submittedName>
</protein>
<dbReference type="GO" id="GO:0008270">
    <property type="term" value="F:zinc ion binding"/>
    <property type="evidence" value="ECO:0007669"/>
    <property type="project" value="InterPro"/>
</dbReference>
<evidence type="ECO:0000256" key="8">
    <source>
        <dbReference type="ARBA" id="ARBA00022927"/>
    </source>
</evidence>
<dbReference type="InterPro" id="IPR007123">
    <property type="entry name" value="Gelsolin-like_dom"/>
</dbReference>
<reference evidence="17 18" key="1">
    <citation type="journal article" date="2018" name="Mol. Plant">
        <title>The genome of Artemisia annua provides insight into the evolution of Asteraceae family and artemisinin biosynthesis.</title>
        <authorList>
            <person name="Shen Q."/>
            <person name="Zhang L."/>
            <person name="Liao Z."/>
            <person name="Wang S."/>
            <person name="Yan T."/>
            <person name="Shi P."/>
            <person name="Liu M."/>
            <person name="Fu X."/>
            <person name="Pan Q."/>
            <person name="Wang Y."/>
            <person name="Lv Z."/>
            <person name="Lu X."/>
            <person name="Zhang F."/>
            <person name="Jiang W."/>
            <person name="Ma Y."/>
            <person name="Chen M."/>
            <person name="Hao X."/>
            <person name="Li L."/>
            <person name="Tang Y."/>
            <person name="Lv G."/>
            <person name="Zhou Y."/>
            <person name="Sun X."/>
            <person name="Brodelius P.E."/>
            <person name="Rose J.K.C."/>
            <person name="Tang K."/>
        </authorList>
    </citation>
    <scope>NUCLEOTIDE SEQUENCE [LARGE SCALE GENOMIC DNA]</scope>
    <source>
        <strain evidence="18">cv. Huhao1</strain>
        <tissue evidence="17">Leaf</tissue>
    </source>
</reference>
<keyword evidence="7" id="KW-0931">ER-Golgi transport</keyword>
<evidence type="ECO:0000256" key="2">
    <source>
        <dbReference type="ARBA" id="ARBA00004397"/>
    </source>
</evidence>
<keyword evidence="10" id="KW-0968">Cytoplasmic vesicle</keyword>
<dbReference type="InterPro" id="IPR036175">
    <property type="entry name" value="Sec23/24_helical_dom_sf"/>
</dbReference>
<evidence type="ECO:0000256" key="9">
    <source>
        <dbReference type="ARBA" id="ARBA00023136"/>
    </source>
</evidence>
<dbReference type="InterPro" id="IPR006900">
    <property type="entry name" value="Sec23/24_helical_dom"/>
</dbReference>
<dbReference type="InterPro" id="IPR036174">
    <property type="entry name" value="Znf_Sec23_Sec24_sf"/>
</dbReference>
<evidence type="ECO:0000256" key="1">
    <source>
        <dbReference type="ARBA" id="ARBA00004299"/>
    </source>
</evidence>
<proteinExistence type="predicted"/>
<dbReference type="InterPro" id="IPR011989">
    <property type="entry name" value="ARM-like"/>
</dbReference>
<dbReference type="GO" id="GO:0005789">
    <property type="term" value="C:endoplasmic reticulum membrane"/>
    <property type="evidence" value="ECO:0007669"/>
    <property type="project" value="UniProtKB-SubCell"/>
</dbReference>
<dbReference type="PANTHER" id="PTHR36379">
    <property type="entry name" value="PROTEIN PRD1"/>
    <property type="match status" value="1"/>
</dbReference>
<keyword evidence="5" id="KW-0256">Endoplasmic reticulum</keyword>
<keyword evidence="18" id="KW-1185">Reference proteome</keyword>
<dbReference type="SUPFAM" id="SSF82754">
    <property type="entry name" value="C-terminal, gelsolin-like domain of Sec23/24"/>
    <property type="match status" value="1"/>
</dbReference>
<evidence type="ECO:0000259" key="15">
    <source>
        <dbReference type="Pfam" id="PF04815"/>
    </source>
</evidence>
<evidence type="ECO:0000256" key="11">
    <source>
        <dbReference type="ARBA" id="ARBA00025471"/>
    </source>
</evidence>
<dbReference type="InterPro" id="IPR037550">
    <property type="entry name" value="Sec23_C"/>
</dbReference>
<keyword evidence="6" id="KW-0862">Zinc</keyword>
<dbReference type="FunFam" id="3.40.50.410:FF:000008">
    <property type="entry name" value="Protein transport protein SEC23"/>
    <property type="match status" value="1"/>
</dbReference>
<dbReference type="SUPFAM" id="SSF53300">
    <property type="entry name" value="vWA-like"/>
    <property type="match status" value="1"/>
</dbReference>
<dbReference type="Pfam" id="PF00626">
    <property type="entry name" value="Gelsolin"/>
    <property type="match status" value="1"/>
</dbReference>
<feature type="domain" description="Sec23/Sec24 beta-sandwich" evidence="16">
    <location>
        <begin position="389"/>
        <end position="492"/>
    </location>
</feature>
<evidence type="ECO:0000256" key="5">
    <source>
        <dbReference type="ARBA" id="ARBA00022824"/>
    </source>
</evidence>
<evidence type="ECO:0000256" key="4">
    <source>
        <dbReference type="ARBA" id="ARBA00022723"/>
    </source>
</evidence>
<keyword evidence="3" id="KW-0813">Transport</keyword>
<dbReference type="InterPro" id="IPR006896">
    <property type="entry name" value="Sec23/24_trunk_dom"/>
</dbReference>
<evidence type="ECO:0000313" key="17">
    <source>
        <dbReference type="EMBL" id="PWA68363.1"/>
    </source>
</evidence>
<dbReference type="GO" id="GO:0006886">
    <property type="term" value="P:intracellular protein transport"/>
    <property type="evidence" value="ECO:0007669"/>
    <property type="project" value="InterPro"/>
</dbReference>
<gene>
    <name evidence="17" type="ORF">CTI12_AA305340</name>
</gene>
<dbReference type="Gene3D" id="2.30.30.380">
    <property type="entry name" value="Zn-finger domain of Sec23/24"/>
    <property type="match status" value="1"/>
</dbReference>
<dbReference type="Pfam" id="PF04810">
    <property type="entry name" value="zf-Sec23_Sec24"/>
    <property type="match status" value="1"/>
</dbReference>
<sequence length="2051" mass="229470">MSTEMANTDPEGIDGVRMTWNAWPHTKVEASKCVIPIAASISPIRPHPHIPNNPYTPLRCKTCSAVLNPFCRVDFSALIWICPFCFQRNHFPHHYSGISETNVPSELYPQYTTVEYTLPVPDRQTLPQPVYVFVVDTCMIEEELRFAKLAVQQALEFLPENALVGFVSFGMQVQVYELGYADISKVYVFQGSKEIRHGFQKGVVQGGGFANSGAARFLLPASEGAYVIHSHLEELGTDQWPVLPGNRSLRCTGVALSVAAGLLAACVSGTGGRIVALVGGPCTEGHGSIVSQDLSDPVRSHKDIDKDAALYFRKAVQFYEDLSKQMVSQGHVLDLFASALDQVGVAEMKVLIERTGGLVVLSESFGHSVFRDSFRCVFESGEDSLGISYNGTLEMYCSKDIKIQGIIGPCTSLEKKGPSVSSTIIGQGNTTTWKLCGLDKDTCLTVLFDISSSDKPDHSGNSNPQLYMQTVTSYHSIEGQSKLRVTTITRRWIEGSAVTEEFQELVQGFDQETAAVVMARLTSYKMETEETFDATRWLDRNLIRLCTRFGDYRKDDPTSFALNPCLSLFPQFMFNLRRSPFVQVFNNSPDETAYFRMMLNRESITNATVMIQPSLISYSFNSLPSPALLDVASISVDRILMLDSYFSVVIFHGLTIAQWRNMGYQDQPEHQAFAQLLQAPHEDAELIIRDRFPVPRLVVCDQHGSQARFLLAKLNPSSSYNCEAGLGMDVIFTDDVNLQLSLAISQPNFAHTLFTFHPHFLVSPLVTVIASVDDEAVANQVIEVVKEMCSCGDEVEVYGEFVARVTDRFSNGSLAWSRRQLYMLHCLGVLLDLDKNDPYTYIKDKDALYLNLVTGLQLPSEEIQGEILFVLYKLCAIGDVWMDSGNGDVLFGHCSKILQLSLEALLKTQRDDVRMNCVGVLLDLDKSDPYTYIKDKDALYLNLVTGLQLPSEEIQGEILFVLYKLCAIGDIWMDSGNGDVLFGHCSKILQLSLEALLKTQRDDVRMNCVALLSVLARRGFFENAFENDVASACKDYNEADNFMETTDLEPENTPLNLLFAEAVKAPLLSSDYEVQTATLDLIVQYLSCGGVSEKEVQVLIEENIADYVFEILRLWGCKNDTLVSSSLQVLDLLSVAEEAFKQRLAIGFTTLVPVLRYVAEVPYHPAQCQSLKLISDCVSDCPGISSSSNLEEISLVMTGMLKKHIDGEANMLPETFTCVCSVIVAVMKSPSSHGTINIAKSLQDISRYTIAICLTYYGDHSGQMLNSLYLLKEAYDYCFEGKSIDPDYMGLRDCILDICASKLLPWVSTNINEIDEDIALGVLEIFHSILLQSDFQPKEFVDVLVSSSWFSFSFGCLGLFPTENMRWRVYFLLSSILDVLLGNDSGQSIRDVALHLPSDPIDLLFLLGQKGSHNQELFCCQSAVLLILYTSSLYDDRLAEDRMVLASLEQYILLNSSEILNGIVEPVIMEVLVGLYGLYRGLAKISYQIPYSPEAESTLFYLMAENQCEIFLRKFHVTSLTWLFQQERICEYLSSQVLRWCRRCIVYGNQIVAFNEIETVELKEIAELVASGDNYGAKLLVCLLRELVEENGEEDDIVLLLNMIASIIELYPAASAELSVNGIALAFQNLYQYHHHHHYSSLETFNLTCQLVFTILHSVNSEALFDDEAWTTVATELMHYLISTIAENGCTQDALLVMGILCLILHHSLYQSLVEASKIILLNTQLISLVDKMIHEACLKGPALFDHDEATETGEGLIFLLLLNYFCHKSANVVLPGIGDAQRLLEGENRNQQSLSYISIHCHDLCRLLHFGSSAVKLVSSYCLFDLFQRITEQKRKDPEKLEHNANHLRSITSVLQGFIFHSDIRVAMNCALCIAMAVDWEKYGHKDNWYRLISEELVMSLAVPGLASKSIMTHHRPAVHIAVSMLELQQVPSWMSAVFDDSCISGIIQNLSPGNMTREIVLLFRELLRSGQLNSKHIACLNQLFQTCRKHVYSDDIQDADTENKKMIVFPDDLGKAYEVLLNLISPKSSPNEVLLEEIELFCQTQMESE</sequence>
<comment type="subcellular location">
    <subcellularLocation>
        <location evidence="1">Cytoplasmic vesicle</location>
        <location evidence="1">COPII-coated vesicle membrane</location>
        <topology evidence="1">Peripheral membrane protein</topology>
        <orientation evidence="1">Cytoplasmic side</orientation>
    </subcellularLocation>
    <subcellularLocation>
        <location evidence="2">Endoplasmic reticulum membrane</location>
        <topology evidence="2">Peripheral membrane protein</topology>
        <orientation evidence="2">Cytoplasmic side</orientation>
    </subcellularLocation>
</comment>
<accession>A0A2U1N4E6</accession>
<dbReference type="GO" id="GO:0090114">
    <property type="term" value="P:COPII-coated vesicle budding"/>
    <property type="evidence" value="ECO:0007669"/>
    <property type="project" value="InterPro"/>
</dbReference>
<dbReference type="FunFam" id="2.30.30.380:FF:000001">
    <property type="entry name" value="Protein transport protein SEC23"/>
    <property type="match status" value="1"/>
</dbReference>
<evidence type="ECO:0000256" key="7">
    <source>
        <dbReference type="ARBA" id="ARBA00022892"/>
    </source>
</evidence>
<dbReference type="InterPro" id="IPR016024">
    <property type="entry name" value="ARM-type_fold"/>
</dbReference>
<name>A0A2U1N4E6_ARTAN</name>
<evidence type="ECO:0000259" key="13">
    <source>
        <dbReference type="Pfam" id="PF04810"/>
    </source>
</evidence>
<comment type="caution">
    <text evidence="17">The sequence shown here is derived from an EMBL/GenBank/DDBJ whole genome shotgun (WGS) entry which is preliminary data.</text>
</comment>
<dbReference type="InterPro" id="IPR029006">
    <property type="entry name" value="ADF-H/Gelsolin-like_dom_sf"/>
</dbReference>
<dbReference type="InterPro" id="IPR036180">
    <property type="entry name" value="Gelsolin-like_dom_sf"/>
</dbReference>
<dbReference type="FunFam" id="3.40.20.10:FF:000014">
    <property type="entry name" value="Protein transport protein SEC23"/>
    <property type="match status" value="1"/>
</dbReference>
<dbReference type="SUPFAM" id="SSF81995">
    <property type="entry name" value="beta-sandwich domain of Sec23/24"/>
    <property type="match status" value="1"/>
</dbReference>
<dbReference type="Pfam" id="PF04811">
    <property type="entry name" value="Sec23_trunk"/>
    <property type="match status" value="1"/>
</dbReference>
<dbReference type="Gene3D" id="3.40.20.10">
    <property type="entry name" value="Severin"/>
    <property type="match status" value="1"/>
</dbReference>
<evidence type="ECO:0000256" key="6">
    <source>
        <dbReference type="ARBA" id="ARBA00022833"/>
    </source>
</evidence>
<evidence type="ECO:0000259" key="12">
    <source>
        <dbReference type="Pfam" id="PF00626"/>
    </source>
</evidence>
<dbReference type="InterPro" id="IPR036465">
    <property type="entry name" value="vWFA_dom_sf"/>
</dbReference>
<feature type="domain" description="Zinc finger Sec23/Sec24-type" evidence="13">
    <location>
        <begin position="57"/>
        <end position="95"/>
    </location>
</feature>
<dbReference type="CDD" id="cd11287">
    <property type="entry name" value="Sec23_C"/>
    <property type="match status" value="1"/>
</dbReference>
<feature type="domain" description="Sec23/Sec24 trunk" evidence="14">
    <location>
        <begin position="128"/>
        <end position="375"/>
    </location>
</feature>
<dbReference type="InterPro" id="IPR044968">
    <property type="entry name" value="PRD1"/>
</dbReference>
<dbReference type="SUPFAM" id="SSF81811">
    <property type="entry name" value="Helical domain of Sec23/24"/>
    <property type="match status" value="1"/>
</dbReference>
<dbReference type="Gene3D" id="1.20.120.730">
    <property type="entry name" value="Sec23/Sec24 helical domain"/>
    <property type="match status" value="1"/>
</dbReference>
<evidence type="ECO:0000256" key="10">
    <source>
        <dbReference type="ARBA" id="ARBA00023329"/>
    </source>
</evidence>
<evidence type="ECO:0000313" key="18">
    <source>
        <dbReference type="Proteomes" id="UP000245207"/>
    </source>
</evidence>
<feature type="domain" description="Gelsolin-like" evidence="12">
    <location>
        <begin position="622"/>
        <end position="710"/>
    </location>
</feature>
<dbReference type="Pfam" id="PF04815">
    <property type="entry name" value="Sec23_helical"/>
    <property type="match status" value="1"/>
</dbReference>
<dbReference type="InterPro" id="IPR012990">
    <property type="entry name" value="Beta-sandwich_Sec23_24"/>
</dbReference>
<dbReference type="Proteomes" id="UP000245207">
    <property type="component" value="Unassembled WGS sequence"/>
</dbReference>
<dbReference type="InterPro" id="IPR006895">
    <property type="entry name" value="Znf_Sec23_Sec24"/>
</dbReference>